<dbReference type="InterPro" id="IPR041546">
    <property type="entry name" value="ClpA/ClpB_AAA_lid"/>
</dbReference>
<evidence type="ECO:0000256" key="4">
    <source>
        <dbReference type="ARBA" id="ARBA00022840"/>
    </source>
</evidence>
<evidence type="ECO:0000256" key="6">
    <source>
        <dbReference type="ARBA" id="ARBA00025613"/>
    </source>
</evidence>
<protein>
    <submittedName>
        <fullName evidence="11">Type VI secretion system protein VasG</fullName>
    </submittedName>
</protein>
<dbReference type="NCBIfam" id="TIGR03345">
    <property type="entry name" value="VI_ClpV1"/>
    <property type="match status" value="1"/>
</dbReference>
<evidence type="ECO:0000259" key="9">
    <source>
        <dbReference type="SMART" id="SM00382"/>
    </source>
</evidence>
<dbReference type="Pfam" id="PF00004">
    <property type="entry name" value="AAA"/>
    <property type="match status" value="1"/>
</dbReference>
<dbReference type="PROSITE" id="PS00871">
    <property type="entry name" value="CLPAB_2"/>
    <property type="match status" value="1"/>
</dbReference>
<dbReference type="Proteomes" id="UP001245184">
    <property type="component" value="Unassembled WGS sequence"/>
</dbReference>
<keyword evidence="4 7" id="KW-0067">ATP-binding</keyword>
<evidence type="ECO:0000259" key="10">
    <source>
        <dbReference type="SMART" id="SM01086"/>
    </source>
</evidence>
<dbReference type="CDD" id="cd19499">
    <property type="entry name" value="RecA-like_ClpB_Hsp104-like"/>
    <property type="match status" value="1"/>
</dbReference>
<evidence type="ECO:0000313" key="12">
    <source>
        <dbReference type="Proteomes" id="UP001245184"/>
    </source>
</evidence>
<evidence type="ECO:0000256" key="3">
    <source>
        <dbReference type="ARBA" id="ARBA00022741"/>
    </source>
</evidence>
<dbReference type="InterPro" id="IPR003593">
    <property type="entry name" value="AAA+_ATPase"/>
</dbReference>
<proteinExistence type="inferred from homology"/>
<keyword evidence="3 7" id="KW-0547">Nucleotide-binding</keyword>
<dbReference type="Pfam" id="PF17871">
    <property type="entry name" value="AAA_lid_9"/>
    <property type="match status" value="1"/>
</dbReference>
<organism evidence="11 12">
    <name type="scientific">Paraburkholderia graminis</name>
    <dbReference type="NCBI Taxonomy" id="60548"/>
    <lineage>
        <taxon>Bacteria</taxon>
        <taxon>Pseudomonadati</taxon>
        <taxon>Pseudomonadota</taxon>
        <taxon>Betaproteobacteria</taxon>
        <taxon>Burkholderiales</taxon>
        <taxon>Burkholderiaceae</taxon>
        <taxon>Paraburkholderia</taxon>
    </lineage>
</organism>
<gene>
    <name evidence="11" type="ORF">QF025_006842</name>
</gene>
<dbReference type="InterPro" id="IPR027417">
    <property type="entry name" value="P-loop_NTPase"/>
</dbReference>
<dbReference type="InterPro" id="IPR050130">
    <property type="entry name" value="ClpA_ClpB"/>
</dbReference>
<comment type="similarity">
    <text evidence="1 7">Belongs to the ClpA/ClpB family.</text>
</comment>
<keyword evidence="5 7" id="KW-0143">Chaperone</keyword>
<dbReference type="Pfam" id="PF10431">
    <property type="entry name" value="ClpB_D2-small"/>
    <property type="match status" value="1"/>
</dbReference>
<feature type="domain" description="AAA+ ATPase" evidence="9">
    <location>
        <begin position="647"/>
        <end position="797"/>
    </location>
</feature>
<feature type="domain" description="AAA+ ATPase" evidence="9">
    <location>
        <begin position="222"/>
        <end position="364"/>
    </location>
</feature>
<comment type="caution">
    <text evidence="11">The sequence shown here is derived from an EMBL/GenBank/DDBJ whole genome shotgun (WGS) entry which is preliminary data.</text>
</comment>
<evidence type="ECO:0000256" key="5">
    <source>
        <dbReference type="ARBA" id="ARBA00023186"/>
    </source>
</evidence>
<dbReference type="GO" id="GO:0005524">
    <property type="term" value="F:ATP binding"/>
    <property type="evidence" value="ECO:0007669"/>
    <property type="project" value="UniProtKB-KW"/>
</dbReference>
<dbReference type="Gene3D" id="3.40.50.300">
    <property type="entry name" value="P-loop containing nucleotide triphosphate hydrolases"/>
    <property type="match status" value="3"/>
</dbReference>
<name>A0ABD5CSH3_9BURK</name>
<feature type="domain" description="Clp ATPase C-terminal" evidence="10">
    <location>
        <begin position="820"/>
        <end position="911"/>
    </location>
</feature>
<dbReference type="EMBL" id="JAVIZN010000003">
    <property type="protein sequence ID" value="MDR6208041.1"/>
    <property type="molecule type" value="Genomic_DNA"/>
</dbReference>
<dbReference type="Pfam" id="PF07724">
    <property type="entry name" value="AAA_2"/>
    <property type="match status" value="1"/>
</dbReference>
<dbReference type="FunFam" id="3.40.50.300:FF:000025">
    <property type="entry name" value="ATP-dependent Clp protease subunit"/>
    <property type="match status" value="1"/>
</dbReference>
<evidence type="ECO:0000256" key="2">
    <source>
        <dbReference type="ARBA" id="ARBA00022737"/>
    </source>
</evidence>
<evidence type="ECO:0000256" key="7">
    <source>
        <dbReference type="RuleBase" id="RU004432"/>
    </source>
</evidence>
<dbReference type="SUPFAM" id="SSF52540">
    <property type="entry name" value="P-loop containing nucleoside triphosphate hydrolases"/>
    <property type="match status" value="2"/>
</dbReference>
<evidence type="ECO:0000313" key="11">
    <source>
        <dbReference type="EMBL" id="MDR6208041.1"/>
    </source>
</evidence>
<dbReference type="InterPro" id="IPR004176">
    <property type="entry name" value="Clp_R_N"/>
</dbReference>
<sequence>MIKIELKPLFSRLNDYCRKSLEDAAGVALSRGHYEISIEHLLLKLLDDPHADVALLVGKFDIDVARLRAQVDAQVGTLKAGNGGRPVFSPLLTEWVQDAWLVASVTLAETAIRSGALLLALLSAGRYYGAGARYADTLGALGQDAVLAQFDACVESSIETPAGASGNGAAADQAAARRDGSSAIARFCEDFTAKATAGKIDPVFGRDREIRQMLDILARRRKNNPICVGDPGVGKTAVVEGLAMRIIEGDVPDFLANVRLLGLDLGLLEAGASVKGEFENRLRGVIDEIKASTTPIILFIDEAHMLVGAGGQAGGGDAANLLKPALARGELRTIAATTWAEYKKYFEKDPALARRFQLVKLDEPDVPTSVQIMRGLKDRYEASHGVTIRDDALIAAAELSARYVTGRQLPDKAVDLLDTAAARVKIGLGVKPFHMEELERGLMGLERERLALVRDAGYGHGDHRERLDEISAERHEREEELAALRQHWETEKAAVKRVFDARAALKQLTASEAPTVGTDGVPADAQQEAEAADAVAADAAPRHTASIPDDSAAVRMATELTDAQKALADTQQGAPLLFTDVGPDVVARVVSDWTGVPLGKLQRDRASMSLALADTLKQRIRGQDAGLETIASMLKSSSSGLKDPLQPLGVFLLVGPSGVGKTETAMAVADHMFGGEQALVTVNMSEFQERHTVSRLVGSPPGYVGYGEGGVLTEAVRQRPYSVVLLDEVEKAHLDVVNLFYQVFDKGILNDGEGREIDFRNTVVFLTSNLASAEISALLARQAERPLTTETLVEQIRPVLSKHFKPALLARMTIVPYCTLQTSALAGIVKLKLSKIAARLMASNGVELRIDDEVVDEIAQRCTEVETGARNIDFILRKHLMPRMSDLLLEAMAEGKTISVIQVSTNGQGDWRVHAGELLDELAAARPELTEGVADHG</sequence>
<evidence type="ECO:0000256" key="8">
    <source>
        <dbReference type="SAM" id="Coils"/>
    </source>
</evidence>
<dbReference type="RefSeq" id="WP_310035483.1">
    <property type="nucleotide sequence ID" value="NZ_JAVIZN010000003.1"/>
</dbReference>
<accession>A0ABD5CSH3</accession>
<dbReference type="InterPro" id="IPR019489">
    <property type="entry name" value="Clp_ATPase_C"/>
</dbReference>
<dbReference type="AlphaFoldDB" id="A0ABD5CSH3"/>
<keyword evidence="2" id="KW-0677">Repeat</keyword>
<comment type="function">
    <text evidence="6">Part of a stress-induced multi-chaperone system, it is involved in the recovery of the cell from heat-induced damage, in cooperation with DnaK, DnaJ and GrpE. Acts before DnaK, in the processing of protein aggregates. Protein binding stimulates the ATPase activity; ATP hydrolysis unfolds the denatured protein aggregates, which probably helps expose new hydrophobic binding sites on the surface of ClpB-bound aggregates, contributing to the solubilization and refolding of denatured protein aggregates by DnaK.</text>
</comment>
<reference evidence="11 12" key="1">
    <citation type="submission" date="2023-08" db="EMBL/GenBank/DDBJ databases">
        <title>Genome sequencing of plant associated microbes to promote plant fitness in Sorghum bicolor and Oryza sativa.</title>
        <authorList>
            <person name="Coleman-Derr D."/>
        </authorList>
    </citation>
    <scope>NUCLEOTIDE SEQUENCE [LARGE SCALE GENOMIC DNA]</scope>
    <source>
        <strain evidence="11 12">SLBN-33</strain>
    </source>
</reference>
<dbReference type="InterPro" id="IPR017729">
    <property type="entry name" value="ATPase_T6SS_ClpV1"/>
</dbReference>
<dbReference type="InterPro" id="IPR036628">
    <property type="entry name" value="Clp_N_dom_sf"/>
</dbReference>
<dbReference type="SUPFAM" id="SSF81923">
    <property type="entry name" value="Double Clp-N motif"/>
    <property type="match status" value="1"/>
</dbReference>
<dbReference type="Gene3D" id="1.10.1780.10">
    <property type="entry name" value="Clp, N-terminal domain"/>
    <property type="match status" value="1"/>
</dbReference>
<feature type="coiled-coil region" evidence="8">
    <location>
        <begin position="435"/>
        <end position="487"/>
    </location>
</feature>
<dbReference type="PRINTS" id="PR00300">
    <property type="entry name" value="CLPPROTEASEA"/>
</dbReference>
<dbReference type="InterPro" id="IPR018368">
    <property type="entry name" value="ClpA/B_CS1"/>
</dbReference>
<keyword evidence="8" id="KW-0175">Coiled coil</keyword>
<dbReference type="InterPro" id="IPR001270">
    <property type="entry name" value="ClpA/B"/>
</dbReference>
<dbReference type="InterPro" id="IPR003959">
    <property type="entry name" value="ATPase_AAA_core"/>
</dbReference>
<dbReference type="PANTHER" id="PTHR11638">
    <property type="entry name" value="ATP-DEPENDENT CLP PROTEASE"/>
    <property type="match status" value="1"/>
</dbReference>
<dbReference type="CDD" id="cd00009">
    <property type="entry name" value="AAA"/>
    <property type="match status" value="1"/>
</dbReference>
<dbReference type="InterPro" id="IPR028299">
    <property type="entry name" value="ClpA/B_CS2"/>
</dbReference>
<dbReference type="Pfam" id="PF02861">
    <property type="entry name" value="Clp_N"/>
    <property type="match status" value="1"/>
</dbReference>
<dbReference type="PANTHER" id="PTHR11638:SF181">
    <property type="entry name" value="ATPASE SUBUNIT OF ATP-DEPENDENT PROTEASE"/>
    <property type="match status" value="1"/>
</dbReference>
<dbReference type="SMART" id="SM00382">
    <property type="entry name" value="AAA"/>
    <property type="match status" value="2"/>
</dbReference>
<evidence type="ECO:0000256" key="1">
    <source>
        <dbReference type="ARBA" id="ARBA00008675"/>
    </source>
</evidence>
<dbReference type="SMART" id="SM01086">
    <property type="entry name" value="ClpB_D2-small"/>
    <property type="match status" value="1"/>
</dbReference>
<dbReference type="PROSITE" id="PS00870">
    <property type="entry name" value="CLPAB_1"/>
    <property type="match status" value="1"/>
</dbReference>
<dbReference type="Gene3D" id="1.10.8.60">
    <property type="match status" value="1"/>
</dbReference>